<dbReference type="EMBL" id="UATL01000001">
    <property type="protein sequence ID" value="SPY27918.1"/>
    <property type="molecule type" value="Genomic_DNA"/>
</dbReference>
<accession>A0A2T3QPF3</accession>
<sequence length="98" mass="11613">MECFELRVLSDQLIKSDNLYYTQSNQSDVIAIIDNDEDLMWAARHSLTGERILQQIVRIDFIDHFMIIESKHQDDHTVKIQRKLPISNIVIEKYSKHN</sequence>
<dbReference type="Proteomes" id="UP000251647">
    <property type="component" value="Unassembled WGS sequence"/>
</dbReference>
<gene>
    <name evidence="1" type="ORF">NCTC11647_00983</name>
</gene>
<name>A0A2T3QPF3_PHODM</name>
<evidence type="ECO:0000313" key="2">
    <source>
        <dbReference type="Proteomes" id="UP000251647"/>
    </source>
</evidence>
<dbReference type="AlphaFoldDB" id="A0A2T3QPF3"/>
<reference evidence="1 2" key="1">
    <citation type="submission" date="2018-06" db="EMBL/GenBank/DDBJ databases">
        <authorList>
            <consortium name="Pathogen Informatics"/>
            <person name="Doyle S."/>
        </authorList>
    </citation>
    <scope>NUCLEOTIDE SEQUENCE [LARGE SCALE GENOMIC DNA]</scope>
    <source>
        <strain evidence="1 2">NCTC11647</strain>
    </source>
</reference>
<proteinExistence type="predicted"/>
<evidence type="ECO:0000313" key="1">
    <source>
        <dbReference type="EMBL" id="SPY27918.1"/>
    </source>
</evidence>
<protein>
    <submittedName>
        <fullName evidence="1">Uncharacterized protein</fullName>
    </submittedName>
</protein>
<dbReference type="RefSeq" id="WP_036764056.1">
    <property type="nucleotide sequence ID" value="NZ_CP018297.1"/>
</dbReference>
<organism evidence="1 2">
    <name type="scientific">Photobacterium damselae</name>
    <dbReference type="NCBI Taxonomy" id="38293"/>
    <lineage>
        <taxon>Bacteria</taxon>
        <taxon>Pseudomonadati</taxon>
        <taxon>Pseudomonadota</taxon>
        <taxon>Gammaproteobacteria</taxon>
        <taxon>Vibrionales</taxon>
        <taxon>Vibrionaceae</taxon>
        <taxon>Photobacterium</taxon>
    </lineage>
</organism>